<dbReference type="EMBL" id="ML170707">
    <property type="protein sequence ID" value="TDL13339.1"/>
    <property type="molecule type" value="Genomic_DNA"/>
</dbReference>
<gene>
    <name evidence="1" type="ORF">BD410DRAFT_797654</name>
</gene>
<reference evidence="1 2" key="1">
    <citation type="submission" date="2018-06" db="EMBL/GenBank/DDBJ databases">
        <title>A transcriptomic atlas of mushroom development highlights an independent origin of complex multicellularity.</title>
        <authorList>
            <consortium name="DOE Joint Genome Institute"/>
            <person name="Krizsan K."/>
            <person name="Almasi E."/>
            <person name="Merenyi Z."/>
            <person name="Sahu N."/>
            <person name="Viragh M."/>
            <person name="Koszo T."/>
            <person name="Mondo S."/>
            <person name="Kiss B."/>
            <person name="Balint B."/>
            <person name="Kues U."/>
            <person name="Barry K."/>
            <person name="Hegedus J.C."/>
            <person name="Henrissat B."/>
            <person name="Johnson J."/>
            <person name="Lipzen A."/>
            <person name="Ohm R."/>
            <person name="Nagy I."/>
            <person name="Pangilinan J."/>
            <person name="Yan J."/>
            <person name="Xiong Y."/>
            <person name="Grigoriev I.V."/>
            <person name="Hibbett D.S."/>
            <person name="Nagy L.G."/>
        </authorList>
    </citation>
    <scope>NUCLEOTIDE SEQUENCE [LARGE SCALE GENOMIC DNA]</scope>
    <source>
        <strain evidence="1 2">SZMC22713</strain>
    </source>
</reference>
<organism evidence="1 2">
    <name type="scientific">Rickenella mellea</name>
    <dbReference type="NCBI Taxonomy" id="50990"/>
    <lineage>
        <taxon>Eukaryota</taxon>
        <taxon>Fungi</taxon>
        <taxon>Dikarya</taxon>
        <taxon>Basidiomycota</taxon>
        <taxon>Agaricomycotina</taxon>
        <taxon>Agaricomycetes</taxon>
        <taxon>Hymenochaetales</taxon>
        <taxon>Rickenellaceae</taxon>
        <taxon>Rickenella</taxon>
    </lineage>
</organism>
<dbReference type="VEuPathDB" id="FungiDB:BD410DRAFT_797654"/>
<sequence>MVRVCFDDVLGTNYAASDNEKCSIKYLVESMEQELSSLDQVLSPLLAKRDKLNAKILAHEAPLPLLDV</sequence>
<accession>A0A4Y7PFS4</accession>
<evidence type="ECO:0000313" key="1">
    <source>
        <dbReference type="EMBL" id="TDL13339.1"/>
    </source>
</evidence>
<dbReference type="Proteomes" id="UP000294933">
    <property type="component" value="Unassembled WGS sequence"/>
</dbReference>
<evidence type="ECO:0000313" key="2">
    <source>
        <dbReference type="Proteomes" id="UP000294933"/>
    </source>
</evidence>
<keyword evidence="2" id="KW-1185">Reference proteome</keyword>
<dbReference type="OrthoDB" id="3365698at2759"/>
<name>A0A4Y7PFS4_9AGAM</name>
<protein>
    <submittedName>
        <fullName evidence="1">Uncharacterized protein</fullName>
    </submittedName>
</protein>
<proteinExistence type="predicted"/>
<dbReference type="AlphaFoldDB" id="A0A4Y7PFS4"/>